<dbReference type="Pfam" id="PF01569">
    <property type="entry name" value="PAP2"/>
    <property type="match status" value="1"/>
</dbReference>
<dbReference type="STRING" id="1714016.BA724_02745"/>
<dbReference type="CDD" id="cd03392">
    <property type="entry name" value="PAP2_like_2"/>
    <property type="match status" value="1"/>
</dbReference>
<feature type="transmembrane region" description="Helical" evidence="1">
    <location>
        <begin position="199"/>
        <end position="220"/>
    </location>
</feature>
<feature type="transmembrane region" description="Helical" evidence="1">
    <location>
        <begin position="101"/>
        <end position="119"/>
    </location>
</feature>
<keyword evidence="1" id="KW-0472">Membrane</keyword>
<dbReference type="PANTHER" id="PTHR14969:SF13">
    <property type="entry name" value="AT30094P"/>
    <property type="match status" value="1"/>
</dbReference>
<feature type="transmembrane region" description="Helical" evidence="1">
    <location>
        <begin position="70"/>
        <end position="94"/>
    </location>
</feature>
<dbReference type="PANTHER" id="PTHR14969">
    <property type="entry name" value="SPHINGOSINE-1-PHOSPHATE PHOSPHOHYDROLASE"/>
    <property type="match status" value="1"/>
</dbReference>
<feature type="domain" description="Phosphatidic acid phosphatase type 2/haloperoxidase" evidence="2">
    <location>
        <begin position="102"/>
        <end position="214"/>
    </location>
</feature>
<accession>A0A1E7DRP1</accession>
<sequence>MKKKKGRTVLKKKNWRPYAYYGALVVFLLFFTWGFFEVVDALQENEVAAFDTKIIHEVQSWVNEGRTARMVFITDLASVKFLTVATGLIALFLIIRRWYGWALFFLLVNGIGGAFNGFLKEQFKRQRPDILPLIEQGGYSFPSGHSMGSFIFYGALSFMLFRLLKGKWKKVVAAVLAGSMILLVGLTRIYLGVHYPSDVIAGFSIGAAWLFFWIMLFHFSEYRVNRRLSRR</sequence>
<dbReference type="Gene3D" id="1.20.144.10">
    <property type="entry name" value="Phosphatidic acid phosphatase type 2/haloperoxidase"/>
    <property type="match status" value="2"/>
</dbReference>
<dbReference type="InterPro" id="IPR036938">
    <property type="entry name" value="PAP2/HPO_sf"/>
</dbReference>
<feature type="transmembrane region" description="Helical" evidence="1">
    <location>
        <begin position="139"/>
        <end position="164"/>
    </location>
</feature>
<dbReference type="SUPFAM" id="SSF48317">
    <property type="entry name" value="Acid phosphatase/Vanadium-dependent haloperoxidase"/>
    <property type="match status" value="1"/>
</dbReference>
<evidence type="ECO:0000313" key="3">
    <source>
        <dbReference type="EMBL" id="OES45740.1"/>
    </source>
</evidence>
<reference evidence="3 4" key="1">
    <citation type="submission" date="2016-06" db="EMBL/GenBank/DDBJ databases">
        <title>Domibacillus iocasae genome sequencing.</title>
        <authorList>
            <person name="Verma A."/>
            <person name="Pal Y."/>
            <person name="Ojha A.K."/>
            <person name="Krishnamurthi S."/>
        </authorList>
    </citation>
    <scope>NUCLEOTIDE SEQUENCE [LARGE SCALE GENOMIC DNA]</scope>
    <source>
        <strain evidence="3 4">DSM 29979</strain>
    </source>
</reference>
<name>A0A1E7DRP1_9BACI</name>
<evidence type="ECO:0000259" key="2">
    <source>
        <dbReference type="SMART" id="SM00014"/>
    </source>
</evidence>
<organism evidence="3 4">
    <name type="scientific">Domibacillus iocasae</name>
    <dbReference type="NCBI Taxonomy" id="1714016"/>
    <lineage>
        <taxon>Bacteria</taxon>
        <taxon>Bacillati</taxon>
        <taxon>Bacillota</taxon>
        <taxon>Bacilli</taxon>
        <taxon>Bacillales</taxon>
        <taxon>Bacillaceae</taxon>
        <taxon>Domibacillus</taxon>
    </lineage>
</organism>
<keyword evidence="1" id="KW-1133">Transmembrane helix</keyword>
<keyword evidence="4" id="KW-1185">Reference proteome</keyword>
<protein>
    <recommendedName>
        <fullName evidence="2">Phosphatidic acid phosphatase type 2/haloperoxidase domain-containing protein</fullName>
    </recommendedName>
</protein>
<dbReference type="SMART" id="SM00014">
    <property type="entry name" value="acidPPc"/>
    <property type="match status" value="1"/>
</dbReference>
<proteinExistence type="predicted"/>
<feature type="transmembrane region" description="Helical" evidence="1">
    <location>
        <begin position="171"/>
        <end position="193"/>
    </location>
</feature>
<evidence type="ECO:0000256" key="1">
    <source>
        <dbReference type="SAM" id="Phobius"/>
    </source>
</evidence>
<dbReference type="InterPro" id="IPR000326">
    <property type="entry name" value="PAP2/HPO"/>
</dbReference>
<dbReference type="AlphaFoldDB" id="A0A1E7DRP1"/>
<evidence type="ECO:0000313" key="4">
    <source>
        <dbReference type="Proteomes" id="UP000095658"/>
    </source>
</evidence>
<dbReference type="EMBL" id="MAMP01000012">
    <property type="protein sequence ID" value="OES45740.1"/>
    <property type="molecule type" value="Genomic_DNA"/>
</dbReference>
<dbReference type="Proteomes" id="UP000095658">
    <property type="component" value="Unassembled WGS sequence"/>
</dbReference>
<feature type="transmembrane region" description="Helical" evidence="1">
    <location>
        <begin position="18"/>
        <end position="36"/>
    </location>
</feature>
<gene>
    <name evidence="3" type="ORF">BA724_02745</name>
</gene>
<comment type="caution">
    <text evidence="3">The sequence shown here is derived from an EMBL/GenBank/DDBJ whole genome shotgun (WGS) entry which is preliminary data.</text>
</comment>
<keyword evidence="1" id="KW-0812">Transmembrane</keyword>